<keyword evidence="2" id="KW-0805">Transcription regulation</keyword>
<dbReference type="EMBL" id="CADIKM010000072">
    <property type="protein sequence ID" value="CAB3805445.1"/>
    <property type="molecule type" value="Genomic_DNA"/>
</dbReference>
<protein>
    <submittedName>
        <fullName evidence="6">HTH-type transcriptional regulator HmrR</fullName>
    </submittedName>
</protein>
<dbReference type="SMART" id="SM00422">
    <property type="entry name" value="HTH_MERR"/>
    <property type="match status" value="1"/>
</dbReference>
<sequence length="78" mass="9188">MKIGEFSHRSGISVRMLRYYEQEGLLQPNRRESGYRDYGEAEEQLVRRIRMLSTAGLKLDTIKQLLPCVLSDRPDFRL</sequence>
<dbReference type="PROSITE" id="PS00552">
    <property type="entry name" value="HTH_MERR_1"/>
    <property type="match status" value="1"/>
</dbReference>
<evidence type="ECO:0000256" key="4">
    <source>
        <dbReference type="ARBA" id="ARBA00023163"/>
    </source>
</evidence>
<keyword evidence="7" id="KW-1185">Reference proteome</keyword>
<dbReference type="PROSITE" id="PS50937">
    <property type="entry name" value="HTH_MERR_2"/>
    <property type="match status" value="1"/>
</dbReference>
<dbReference type="AlphaFoldDB" id="A0A6S7C0M8"/>
<keyword evidence="3" id="KW-0238">DNA-binding</keyword>
<dbReference type="InterPro" id="IPR047057">
    <property type="entry name" value="MerR_fam"/>
</dbReference>
<evidence type="ECO:0000256" key="1">
    <source>
        <dbReference type="ARBA" id="ARBA00022491"/>
    </source>
</evidence>
<proteinExistence type="predicted"/>
<dbReference type="PRINTS" id="PR00040">
    <property type="entry name" value="HTHMERR"/>
</dbReference>
<dbReference type="RefSeq" id="WP_217478540.1">
    <property type="nucleotide sequence ID" value="NZ_CADIKM010000072.1"/>
</dbReference>
<organism evidence="6 7">
    <name type="scientific">Pararobbsia alpina</name>
    <dbReference type="NCBI Taxonomy" id="621374"/>
    <lineage>
        <taxon>Bacteria</taxon>
        <taxon>Pseudomonadati</taxon>
        <taxon>Pseudomonadota</taxon>
        <taxon>Betaproteobacteria</taxon>
        <taxon>Burkholderiales</taxon>
        <taxon>Burkholderiaceae</taxon>
        <taxon>Pararobbsia</taxon>
    </lineage>
</organism>
<dbReference type="GO" id="GO:0003677">
    <property type="term" value="F:DNA binding"/>
    <property type="evidence" value="ECO:0007669"/>
    <property type="project" value="UniProtKB-KW"/>
</dbReference>
<reference evidence="6 7" key="1">
    <citation type="submission" date="2020-04" db="EMBL/GenBank/DDBJ databases">
        <authorList>
            <person name="De Canck E."/>
        </authorList>
    </citation>
    <scope>NUCLEOTIDE SEQUENCE [LARGE SCALE GENOMIC DNA]</scope>
    <source>
        <strain evidence="6 7">LMG 28138</strain>
    </source>
</reference>
<evidence type="ECO:0000259" key="5">
    <source>
        <dbReference type="PROSITE" id="PS50937"/>
    </source>
</evidence>
<evidence type="ECO:0000256" key="2">
    <source>
        <dbReference type="ARBA" id="ARBA00023015"/>
    </source>
</evidence>
<keyword evidence="1" id="KW-0678">Repressor</keyword>
<dbReference type="InterPro" id="IPR009061">
    <property type="entry name" value="DNA-bd_dom_put_sf"/>
</dbReference>
<dbReference type="SUPFAM" id="SSF46955">
    <property type="entry name" value="Putative DNA-binding domain"/>
    <property type="match status" value="1"/>
</dbReference>
<dbReference type="Gene3D" id="1.10.1660.10">
    <property type="match status" value="1"/>
</dbReference>
<dbReference type="PANTHER" id="PTHR30204:SF69">
    <property type="entry name" value="MERR-FAMILY TRANSCRIPTIONAL REGULATOR"/>
    <property type="match status" value="1"/>
</dbReference>
<dbReference type="PANTHER" id="PTHR30204">
    <property type="entry name" value="REDOX-CYCLING DRUG-SENSING TRANSCRIPTIONAL ACTIVATOR SOXR"/>
    <property type="match status" value="1"/>
</dbReference>
<dbReference type="InterPro" id="IPR000551">
    <property type="entry name" value="MerR-type_HTH_dom"/>
</dbReference>
<dbReference type="Pfam" id="PF13411">
    <property type="entry name" value="MerR_1"/>
    <property type="match status" value="1"/>
</dbReference>
<gene>
    <name evidence="6" type="primary">hmrR_5</name>
    <name evidence="6" type="ORF">LMG28138_05667</name>
</gene>
<name>A0A6S7C0M8_9BURK</name>
<keyword evidence="4" id="KW-0804">Transcription</keyword>
<dbReference type="Proteomes" id="UP000494115">
    <property type="component" value="Unassembled WGS sequence"/>
</dbReference>
<evidence type="ECO:0000313" key="6">
    <source>
        <dbReference type="EMBL" id="CAB3805445.1"/>
    </source>
</evidence>
<dbReference type="GO" id="GO:0003700">
    <property type="term" value="F:DNA-binding transcription factor activity"/>
    <property type="evidence" value="ECO:0007669"/>
    <property type="project" value="InterPro"/>
</dbReference>
<evidence type="ECO:0000313" key="7">
    <source>
        <dbReference type="Proteomes" id="UP000494115"/>
    </source>
</evidence>
<evidence type="ECO:0000256" key="3">
    <source>
        <dbReference type="ARBA" id="ARBA00023125"/>
    </source>
</evidence>
<accession>A0A6S7C0M8</accession>
<feature type="domain" description="HTH merR-type" evidence="5">
    <location>
        <begin position="1"/>
        <end position="68"/>
    </location>
</feature>